<sequence>MSFEEKTSEIEQGLKCQGCGAILTYQPGTSYLACSYCGTRNEIADQLPEDGHIESTDYKVFGQAMEGLADERYSYLAEVVHCSNCGANSRLNPHVTADLCAFCASPLVIDHQQKRILKPHGLVPFSVDYKNAFRLLTQWAGKIWFAPNDFKRIFNSRNDRLKGVYVPFWSYDADVQSDYVGSRGEYYYVTRTRRNSDGETEEYEERRTNWYPASGSIYSQFKDIVISGSTSLPEKFSDKIGPWNLGYLKPFNEQYLSGFIAETFSVDHVKAAETARTIMDREIERQVEHDIGGDTQDIDSIDSDFKSIKLKYILLPVWLSAYQYKGKSYQIMVNAFNGKVYGQRPYSFWKIAFLVLAIIVVLYLLSFMV</sequence>
<dbReference type="AlphaFoldDB" id="A0A2X2LQC0"/>
<reference evidence="1 2" key="1">
    <citation type="submission" date="2018-06" db="EMBL/GenBank/DDBJ databases">
        <authorList>
            <consortium name="Pathogen Informatics"/>
            <person name="Doyle S."/>
        </authorList>
    </citation>
    <scope>NUCLEOTIDE SEQUENCE [LARGE SCALE GENOMIC DNA]</scope>
    <source>
        <strain evidence="1 2">NCTC11343</strain>
    </source>
</reference>
<dbReference type="Proteomes" id="UP000251241">
    <property type="component" value="Unassembled WGS sequence"/>
</dbReference>
<evidence type="ECO:0000313" key="1">
    <source>
        <dbReference type="EMBL" id="SPZ91670.1"/>
    </source>
</evidence>
<dbReference type="PANTHER" id="PTHR37826">
    <property type="entry name" value="FLOTILLIN BAND_7_5 DOMAIN PROTEIN"/>
    <property type="match status" value="1"/>
</dbReference>
<evidence type="ECO:0000313" key="2">
    <source>
        <dbReference type="Proteomes" id="UP000251241"/>
    </source>
</evidence>
<dbReference type="RefSeq" id="WP_112375488.1">
    <property type="nucleotide sequence ID" value="NZ_CP069793.1"/>
</dbReference>
<organism evidence="1 2">
    <name type="scientific">Sphingobacterium multivorum</name>
    <dbReference type="NCBI Taxonomy" id="28454"/>
    <lineage>
        <taxon>Bacteria</taxon>
        <taxon>Pseudomonadati</taxon>
        <taxon>Bacteroidota</taxon>
        <taxon>Sphingobacteriia</taxon>
        <taxon>Sphingobacteriales</taxon>
        <taxon>Sphingobacteriaceae</taxon>
        <taxon>Sphingobacterium</taxon>
    </lineage>
</organism>
<dbReference type="GeneID" id="97182481"/>
<dbReference type="PANTHER" id="PTHR37826:SF3">
    <property type="entry name" value="J DOMAIN-CONTAINING PROTEIN"/>
    <property type="match status" value="1"/>
</dbReference>
<evidence type="ECO:0008006" key="3">
    <source>
        <dbReference type="Google" id="ProtNLM"/>
    </source>
</evidence>
<proteinExistence type="predicted"/>
<gene>
    <name evidence="1" type="ORF">NCTC11343_03707</name>
</gene>
<dbReference type="EMBL" id="UAUU01000011">
    <property type="protein sequence ID" value="SPZ91670.1"/>
    <property type="molecule type" value="Genomic_DNA"/>
</dbReference>
<name>A0A2X2LQC0_SPHMU</name>
<accession>A0A2X2LQC0</accession>
<dbReference type="NCBIfam" id="TIGR01053">
    <property type="entry name" value="LSD1"/>
    <property type="match status" value="1"/>
</dbReference>
<protein>
    <recommendedName>
        <fullName evidence="3">DNA helicase PriA</fullName>
    </recommendedName>
</protein>